<reference evidence="5 6" key="1">
    <citation type="journal article" date="2010" name="Nature">
        <title>The Ectocarpus genome and the independent evolution of multicellularity in brown algae.</title>
        <authorList>
            <person name="Cock J.M."/>
            <person name="Sterck L."/>
            <person name="Rouze P."/>
            <person name="Scornet D."/>
            <person name="Allen A.E."/>
            <person name="Amoutzias G."/>
            <person name="Anthouard V."/>
            <person name="Artiguenave F."/>
            <person name="Aury J.M."/>
            <person name="Badger J.H."/>
            <person name="Beszteri B."/>
            <person name="Billiau K."/>
            <person name="Bonnet E."/>
            <person name="Bothwell J.H."/>
            <person name="Bowler C."/>
            <person name="Boyen C."/>
            <person name="Brownlee C."/>
            <person name="Carrano C.J."/>
            <person name="Charrier B."/>
            <person name="Cho G.Y."/>
            <person name="Coelho S.M."/>
            <person name="Collen J."/>
            <person name="Corre E."/>
            <person name="Da Silva C."/>
            <person name="Delage L."/>
            <person name="Delaroque N."/>
            <person name="Dittami S.M."/>
            <person name="Doulbeau S."/>
            <person name="Elias M."/>
            <person name="Farnham G."/>
            <person name="Gachon C.M."/>
            <person name="Gschloessl B."/>
            <person name="Heesch S."/>
            <person name="Jabbari K."/>
            <person name="Jubin C."/>
            <person name="Kawai H."/>
            <person name="Kimura K."/>
            <person name="Kloareg B."/>
            <person name="Kupper F.C."/>
            <person name="Lang D."/>
            <person name="Le Bail A."/>
            <person name="Leblanc C."/>
            <person name="Lerouge P."/>
            <person name="Lohr M."/>
            <person name="Lopez P.J."/>
            <person name="Martens C."/>
            <person name="Maumus F."/>
            <person name="Michel G."/>
            <person name="Miranda-Saavedra D."/>
            <person name="Morales J."/>
            <person name="Moreau H."/>
            <person name="Motomura T."/>
            <person name="Nagasato C."/>
            <person name="Napoli C.A."/>
            <person name="Nelson D.R."/>
            <person name="Nyvall-Collen P."/>
            <person name="Peters A.F."/>
            <person name="Pommier C."/>
            <person name="Potin P."/>
            <person name="Poulain J."/>
            <person name="Quesneville H."/>
            <person name="Read B."/>
            <person name="Rensing S.A."/>
            <person name="Ritter A."/>
            <person name="Rousvoal S."/>
            <person name="Samanta M."/>
            <person name="Samson G."/>
            <person name="Schroeder D.C."/>
            <person name="Segurens B."/>
            <person name="Strittmatter M."/>
            <person name="Tonon T."/>
            <person name="Tregear J.W."/>
            <person name="Valentin K."/>
            <person name="von Dassow P."/>
            <person name="Yamagishi T."/>
            <person name="Van de Peer Y."/>
            <person name="Wincker P."/>
        </authorList>
    </citation>
    <scope>NUCLEOTIDE SEQUENCE [LARGE SCALE GENOMIC DNA]</scope>
    <source>
        <strain evidence="6">Ec32 / CCAP1310/4</strain>
    </source>
</reference>
<feature type="repeat" description="ANK" evidence="3">
    <location>
        <begin position="151"/>
        <end position="183"/>
    </location>
</feature>
<protein>
    <submittedName>
        <fullName evidence="5">Ankyrin repeat protein</fullName>
    </submittedName>
</protein>
<dbReference type="EMBL" id="FN648513">
    <property type="protein sequence ID" value="CBJ32237.1"/>
    <property type="molecule type" value="Genomic_DNA"/>
</dbReference>
<dbReference type="STRING" id="2880.D7FXA0"/>
<evidence type="ECO:0000256" key="1">
    <source>
        <dbReference type="ARBA" id="ARBA00022737"/>
    </source>
</evidence>
<evidence type="ECO:0000313" key="6">
    <source>
        <dbReference type="Proteomes" id="UP000002630"/>
    </source>
</evidence>
<evidence type="ECO:0000256" key="4">
    <source>
        <dbReference type="SAM" id="MobiDB-lite"/>
    </source>
</evidence>
<dbReference type="Gene3D" id="1.25.40.20">
    <property type="entry name" value="Ankyrin repeat-containing domain"/>
    <property type="match status" value="2"/>
</dbReference>
<keyword evidence="2 3" id="KW-0040">ANK repeat</keyword>
<feature type="repeat" description="ANK" evidence="3">
    <location>
        <begin position="84"/>
        <end position="116"/>
    </location>
</feature>
<dbReference type="Proteomes" id="UP000002630">
    <property type="component" value="Linkage Group LG03"/>
</dbReference>
<dbReference type="eggNOG" id="KOG4177">
    <property type="taxonomic scope" value="Eukaryota"/>
</dbReference>
<feature type="repeat" description="ANK" evidence="3">
    <location>
        <begin position="219"/>
        <end position="254"/>
    </location>
</feature>
<dbReference type="InterPro" id="IPR002110">
    <property type="entry name" value="Ankyrin_rpt"/>
</dbReference>
<dbReference type="OMA" id="RWGASEQ"/>
<evidence type="ECO:0000256" key="3">
    <source>
        <dbReference type="PROSITE-ProRule" id="PRU00023"/>
    </source>
</evidence>
<feature type="repeat" description="ANK" evidence="3">
    <location>
        <begin position="118"/>
        <end position="146"/>
    </location>
</feature>
<dbReference type="EMBL" id="FN649728">
    <property type="protein sequence ID" value="CBJ32237.1"/>
    <property type="molecule type" value="Genomic_DNA"/>
</dbReference>
<dbReference type="OrthoDB" id="194358at2759"/>
<sequence length="276" mass="29042">MVQRFRPPRFWVPPPPPPPPPPCAVKAGFDDLVHDLLLAGANPNVRQSDSHGTPLHTAAKLGLANTVSVLLSSPSTDKNALDNNGCSPLMDASLHGRVTTVKVLLAAGADAGMRGPWDAASALSLAAQFGEIGVMKALLEHGVDVNDGGVGRWSALHWAAQFNSAGCVAVLLDAGADINDMSEKSEGQTPFHFAAKAGSNEALLALLRLGASVDQKNDDGLTALHLAGRVEGDDMDHTVDILLRWGASEQAVDQDEKTSSQNRRLFNWRGRGSAPS</sequence>
<evidence type="ECO:0000313" key="5">
    <source>
        <dbReference type="EMBL" id="CBJ32237.1"/>
    </source>
</evidence>
<name>D7FXA0_ECTSI</name>
<evidence type="ECO:0000256" key="2">
    <source>
        <dbReference type="ARBA" id="ARBA00023043"/>
    </source>
</evidence>
<feature type="repeat" description="ANK" evidence="3">
    <location>
        <begin position="186"/>
        <end position="218"/>
    </location>
</feature>
<keyword evidence="1" id="KW-0677">Repeat</keyword>
<accession>D7FXA0</accession>
<dbReference type="SMART" id="SM00248">
    <property type="entry name" value="ANK"/>
    <property type="match status" value="6"/>
</dbReference>
<dbReference type="PANTHER" id="PTHR24198">
    <property type="entry name" value="ANKYRIN REPEAT AND PROTEIN KINASE DOMAIN-CONTAINING PROTEIN"/>
    <property type="match status" value="1"/>
</dbReference>
<dbReference type="PANTHER" id="PTHR24198:SF165">
    <property type="entry name" value="ANKYRIN REPEAT-CONTAINING PROTEIN-RELATED"/>
    <property type="match status" value="1"/>
</dbReference>
<dbReference type="AlphaFoldDB" id="D7FXA0"/>
<proteinExistence type="predicted"/>
<dbReference type="Pfam" id="PF13857">
    <property type="entry name" value="Ank_5"/>
    <property type="match status" value="1"/>
</dbReference>
<dbReference type="PROSITE" id="PS50088">
    <property type="entry name" value="ANK_REPEAT"/>
    <property type="match status" value="5"/>
</dbReference>
<dbReference type="PROSITE" id="PS50297">
    <property type="entry name" value="ANK_REP_REGION"/>
    <property type="match status" value="4"/>
</dbReference>
<gene>
    <name evidence="5" type="ORF">Esi_0323_0002</name>
</gene>
<dbReference type="SUPFAM" id="SSF101447">
    <property type="entry name" value="Formin homology 2 domain (FH2 domain)"/>
    <property type="match status" value="1"/>
</dbReference>
<dbReference type="Pfam" id="PF12796">
    <property type="entry name" value="Ank_2"/>
    <property type="match status" value="1"/>
</dbReference>
<keyword evidence="6" id="KW-1185">Reference proteome</keyword>
<dbReference type="InterPro" id="IPR036770">
    <property type="entry name" value="Ankyrin_rpt-contain_sf"/>
</dbReference>
<dbReference type="SUPFAM" id="SSF48403">
    <property type="entry name" value="Ankyrin repeat"/>
    <property type="match status" value="1"/>
</dbReference>
<feature type="region of interest" description="Disordered" evidence="4">
    <location>
        <begin position="252"/>
        <end position="276"/>
    </location>
</feature>
<dbReference type="Pfam" id="PF00023">
    <property type="entry name" value="Ank"/>
    <property type="match status" value="1"/>
</dbReference>
<organism evidence="5 6">
    <name type="scientific">Ectocarpus siliculosus</name>
    <name type="common">Brown alga</name>
    <name type="synonym">Conferva siliculosa</name>
    <dbReference type="NCBI Taxonomy" id="2880"/>
    <lineage>
        <taxon>Eukaryota</taxon>
        <taxon>Sar</taxon>
        <taxon>Stramenopiles</taxon>
        <taxon>Ochrophyta</taxon>
        <taxon>PX clade</taxon>
        <taxon>Phaeophyceae</taxon>
        <taxon>Ectocarpales</taxon>
        <taxon>Ectocarpaceae</taxon>
        <taxon>Ectocarpus</taxon>
    </lineage>
</organism>
<dbReference type="InParanoid" id="D7FXA0"/>